<dbReference type="InterPro" id="IPR036182">
    <property type="entry name" value="PCuAC_sf"/>
</dbReference>
<comment type="caution">
    <text evidence="3">The sequence shown here is derived from an EMBL/GenBank/DDBJ whole genome shotgun (WGS) entry which is preliminary data.</text>
</comment>
<keyword evidence="2" id="KW-0732">Signal</keyword>
<evidence type="ECO:0000256" key="2">
    <source>
        <dbReference type="SAM" id="SignalP"/>
    </source>
</evidence>
<dbReference type="PROSITE" id="PS51257">
    <property type="entry name" value="PROKAR_LIPOPROTEIN"/>
    <property type="match status" value="1"/>
</dbReference>
<accession>A0ABW2TGT1</accession>
<feature type="chain" id="PRO_5045889786" description="Copper(I)-binding protein" evidence="2">
    <location>
        <begin position="33"/>
        <end position="226"/>
    </location>
</feature>
<feature type="region of interest" description="Disordered" evidence="1">
    <location>
        <begin position="126"/>
        <end position="169"/>
    </location>
</feature>
<gene>
    <name evidence="3" type="ORF">ACFQV2_02095</name>
</gene>
<evidence type="ECO:0008006" key="5">
    <source>
        <dbReference type="Google" id="ProtNLM"/>
    </source>
</evidence>
<keyword evidence="4" id="KW-1185">Reference proteome</keyword>
<feature type="signal peptide" evidence="2">
    <location>
        <begin position="1"/>
        <end position="32"/>
    </location>
</feature>
<dbReference type="InterPro" id="IPR007410">
    <property type="entry name" value="LpqE-like"/>
</dbReference>
<dbReference type="Proteomes" id="UP001596512">
    <property type="component" value="Unassembled WGS sequence"/>
</dbReference>
<evidence type="ECO:0000256" key="1">
    <source>
        <dbReference type="SAM" id="MobiDB-lite"/>
    </source>
</evidence>
<proteinExistence type="predicted"/>
<dbReference type="Pfam" id="PF04314">
    <property type="entry name" value="PCuAC"/>
    <property type="match status" value="1"/>
</dbReference>
<feature type="compositionally biased region" description="Low complexity" evidence="1">
    <location>
        <begin position="135"/>
        <end position="169"/>
    </location>
</feature>
<dbReference type="Gene3D" id="2.60.40.1890">
    <property type="entry name" value="PCu(A)C copper chaperone"/>
    <property type="match status" value="1"/>
</dbReference>
<sequence length="226" mass="22799">MSRAQQNSSGRLRRASLAAVGLAALLATTACGAGQITQTDSQLPAVNGANAGTGAIAVRDVQFAYPHEGHYAKGGEAVLFGSLINTGAAEDKLLSVSSPVAGQVEVTGDTALPGGVALAIGTPGEDFAPEEHAEATTTTTTAAPTTTTAEGEATTTTAAPTTTTEAHTTTSAPIELGKLKIVLKNLSEDLYPGRVYEVTFVFEKAGSLTVQLPIAAPADPRGASEH</sequence>
<dbReference type="SUPFAM" id="SSF110087">
    <property type="entry name" value="DR1885-like metal-binding protein"/>
    <property type="match status" value="1"/>
</dbReference>
<reference evidence="4" key="1">
    <citation type="journal article" date="2019" name="Int. J. Syst. Evol. Microbiol.">
        <title>The Global Catalogue of Microorganisms (GCM) 10K type strain sequencing project: providing services to taxonomists for standard genome sequencing and annotation.</title>
        <authorList>
            <consortium name="The Broad Institute Genomics Platform"/>
            <consortium name="The Broad Institute Genome Sequencing Center for Infectious Disease"/>
            <person name="Wu L."/>
            <person name="Ma J."/>
        </authorList>
    </citation>
    <scope>NUCLEOTIDE SEQUENCE [LARGE SCALE GENOMIC DNA]</scope>
    <source>
        <strain evidence="4">JCM 17695</strain>
    </source>
</reference>
<evidence type="ECO:0000313" key="4">
    <source>
        <dbReference type="Proteomes" id="UP001596512"/>
    </source>
</evidence>
<dbReference type="EMBL" id="JBHTEY010000004">
    <property type="protein sequence ID" value="MFC7612619.1"/>
    <property type="molecule type" value="Genomic_DNA"/>
</dbReference>
<protein>
    <recommendedName>
        <fullName evidence="5">Copper(I)-binding protein</fullName>
    </recommendedName>
</protein>
<name>A0ABW2TGT1_9PSEU</name>
<organism evidence="3 4">
    <name type="scientific">Actinokineospora soli</name>
    <dbReference type="NCBI Taxonomy" id="1048753"/>
    <lineage>
        <taxon>Bacteria</taxon>
        <taxon>Bacillati</taxon>
        <taxon>Actinomycetota</taxon>
        <taxon>Actinomycetes</taxon>
        <taxon>Pseudonocardiales</taxon>
        <taxon>Pseudonocardiaceae</taxon>
        <taxon>Actinokineospora</taxon>
    </lineage>
</organism>
<evidence type="ECO:0000313" key="3">
    <source>
        <dbReference type="EMBL" id="MFC7612619.1"/>
    </source>
</evidence>